<dbReference type="GO" id="GO:0016192">
    <property type="term" value="P:vesicle-mediated transport"/>
    <property type="evidence" value="ECO:0007669"/>
    <property type="project" value="TreeGrafter"/>
</dbReference>
<reference evidence="3" key="1">
    <citation type="journal article" date="2021" name="Nat. Commun.">
        <title>Genetic determinants of endophytism in the Arabidopsis root mycobiome.</title>
        <authorList>
            <person name="Mesny F."/>
            <person name="Miyauchi S."/>
            <person name="Thiergart T."/>
            <person name="Pickel B."/>
            <person name="Atanasova L."/>
            <person name="Karlsson M."/>
            <person name="Huettel B."/>
            <person name="Barry K.W."/>
            <person name="Haridas S."/>
            <person name="Chen C."/>
            <person name="Bauer D."/>
            <person name="Andreopoulos W."/>
            <person name="Pangilinan J."/>
            <person name="LaButti K."/>
            <person name="Riley R."/>
            <person name="Lipzen A."/>
            <person name="Clum A."/>
            <person name="Drula E."/>
            <person name="Henrissat B."/>
            <person name="Kohler A."/>
            <person name="Grigoriev I.V."/>
            <person name="Martin F.M."/>
            <person name="Hacquard S."/>
        </authorList>
    </citation>
    <scope>NUCLEOTIDE SEQUENCE</scope>
    <source>
        <strain evidence="3">MPI-CAGE-CH-0235</strain>
    </source>
</reference>
<protein>
    <submittedName>
        <fullName evidence="3">Chitin synthesis regulation, resistance to congo red-domain-containing protein</fullName>
    </submittedName>
</protein>
<name>A0A8K0T1L1_9HYPO</name>
<keyword evidence="2" id="KW-1133">Transmembrane helix</keyword>
<accession>A0A8K0T1L1</accession>
<dbReference type="PANTHER" id="PTHR28187">
    <property type="entry name" value="PROTEIN RCR1-RELATED"/>
    <property type="match status" value="1"/>
</dbReference>
<dbReference type="Pfam" id="PF12273">
    <property type="entry name" value="RCR"/>
    <property type="match status" value="1"/>
</dbReference>
<proteinExistence type="predicted"/>
<evidence type="ECO:0000313" key="3">
    <source>
        <dbReference type="EMBL" id="KAH7328819.1"/>
    </source>
</evidence>
<dbReference type="Proteomes" id="UP000813444">
    <property type="component" value="Unassembled WGS sequence"/>
</dbReference>
<organism evidence="3 4">
    <name type="scientific">Stachybotrys elegans</name>
    <dbReference type="NCBI Taxonomy" id="80388"/>
    <lineage>
        <taxon>Eukaryota</taxon>
        <taxon>Fungi</taxon>
        <taxon>Dikarya</taxon>
        <taxon>Ascomycota</taxon>
        <taxon>Pezizomycotina</taxon>
        <taxon>Sordariomycetes</taxon>
        <taxon>Hypocreomycetidae</taxon>
        <taxon>Hypocreales</taxon>
        <taxon>Stachybotryaceae</taxon>
        <taxon>Stachybotrys</taxon>
    </lineage>
</organism>
<dbReference type="InterPro" id="IPR020999">
    <property type="entry name" value="Chitin_synth_reg_RCR"/>
</dbReference>
<comment type="caution">
    <text evidence="3">The sequence shown here is derived from an EMBL/GenBank/DDBJ whole genome shotgun (WGS) entry which is preliminary data.</text>
</comment>
<feature type="compositionally biased region" description="Low complexity" evidence="1">
    <location>
        <begin position="91"/>
        <end position="105"/>
    </location>
</feature>
<feature type="compositionally biased region" description="Polar residues" evidence="1">
    <location>
        <begin position="140"/>
        <end position="159"/>
    </location>
</feature>
<sequence length="170" mass="19296">MDELHLFPRQGCRYGYHYNGRFCVRNSGWYWWGRWVLAGILIVLIIITLISCSITARRRRRRGLQPYYGTGWMATGQKYDSNNNGYPMNNYQQGGYQPTYPQQQGAYGGGWTNPPPAYGQPQQQYTGTPYNPNEGGYFGNEQQTGVQQPPNSYQPQQVYSPPAGPPPGKA</sequence>
<keyword evidence="2" id="KW-0472">Membrane</keyword>
<gene>
    <name evidence="3" type="ORF">B0I35DRAFT_404131</name>
</gene>
<keyword evidence="4" id="KW-1185">Reference proteome</keyword>
<feature type="compositionally biased region" description="Low complexity" evidence="1">
    <location>
        <begin position="119"/>
        <end position="132"/>
    </location>
</feature>
<dbReference type="AlphaFoldDB" id="A0A8K0T1L1"/>
<dbReference type="PANTHER" id="PTHR28187:SF1">
    <property type="entry name" value="PROTEIN RCR1-RELATED"/>
    <property type="match status" value="1"/>
</dbReference>
<evidence type="ECO:0000256" key="2">
    <source>
        <dbReference type="SAM" id="Phobius"/>
    </source>
</evidence>
<keyword evidence="2" id="KW-0812">Transmembrane</keyword>
<evidence type="ECO:0000256" key="1">
    <source>
        <dbReference type="SAM" id="MobiDB-lite"/>
    </source>
</evidence>
<dbReference type="EMBL" id="JAGPNK010000001">
    <property type="protein sequence ID" value="KAH7328819.1"/>
    <property type="molecule type" value="Genomic_DNA"/>
</dbReference>
<evidence type="ECO:0000313" key="4">
    <source>
        <dbReference type="Proteomes" id="UP000813444"/>
    </source>
</evidence>
<dbReference type="OrthoDB" id="3556830at2759"/>
<feature type="transmembrane region" description="Helical" evidence="2">
    <location>
        <begin position="35"/>
        <end position="56"/>
    </location>
</feature>
<feature type="region of interest" description="Disordered" evidence="1">
    <location>
        <begin position="83"/>
        <end position="170"/>
    </location>
</feature>